<evidence type="ECO:0000313" key="8">
    <source>
        <dbReference type="Proteomes" id="UP000019460"/>
    </source>
</evidence>
<dbReference type="GO" id="GO:0140359">
    <property type="term" value="F:ABC-type transporter activity"/>
    <property type="evidence" value="ECO:0007669"/>
    <property type="project" value="InterPro"/>
</dbReference>
<reference evidence="7 8" key="1">
    <citation type="submission" date="2012-11" db="EMBL/GenBank/DDBJ databases">
        <title>Genome assembly of Thiorhodococcus sp. AK35.</title>
        <authorList>
            <person name="Nupur N."/>
            <person name="Khatri I."/>
            <person name="Subramanian S."/>
            <person name="Pinnaka A."/>
        </authorList>
    </citation>
    <scope>NUCLEOTIDE SEQUENCE [LARGE SCALE GENOMIC DNA]</scope>
    <source>
        <strain evidence="7 8">AK35</strain>
    </source>
</reference>
<dbReference type="PANTHER" id="PTHR43027:SF2">
    <property type="entry name" value="TRANSPORT PERMEASE PROTEIN"/>
    <property type="match status" value="1"/>
</dbReference>
<gene>
    <name evidence="7" type="ORF">D779_1901</name>
</gene>
<dbReference type="GO" id="GO:0016020">
    <property type="term" value="C:membrane"/>
    <property type="evidence" value="ECO:0007669"/>
    <property type="project" value="UniProtKB-SubCell"/>
</dbReference>
<organism evidence="7 8">
    <name type="scientific">Imhoffiella purpurea</name>
    <dbReference type="NCBI Taxonomy" id="1249627"/>
    <lineage>
        <taxon>Bacteria</taxon>
        <taxon>Pseudomonadati</taxon>
        <taxon>Pseudomonadota</taxon>
        <taxon>Gammaproteobacteria</taxon>
        <taxon>Chromatiales</taxon>
        <taxon>Chromatiaceae</taxon>
        <taxon>Imhoffiella</taxon>
    </lineage>
</organism>
<keyword evidence="4 5" id="KW-0472">Membrane</keyword>
<evidence type="ECO:0000256" key="5">
    <source>
        <dbReference type="SAM" id="Phobius"/>
    </source>
</evidence>
<dbReference type="InterPro" id="IPR052902">
    <property type="entry name" value="ABC-2_transporter"/>
</dbReference>
<accession>W9VG67</accession>
<feature type="domain" description="ABC transmembrane type-2" evidence="6">
    <location>
        <begin position="111"/>
        <end position="342"/>
    </location>
</feature>
<sequence length="342" mass="38326">MWWQRTRAILIARNREFYRDRAGLAWNIMMPIIMILTFAFLFPSERDKNLFEVGIVAPDGEIASASSPFLELEHIRWIPYASPEPAIAKVGRHQLDLLLDLRGAPSYWVNEGSARGYLAERLLRTAYAPEAENVPRRRALSGEPLRYVDWVLPGILAMNLMFSSLWGVGWVVVRYRKNGVLRRLKATPLSPLEFLTAQVISRLLVVLAASLIVYLVAVLVLHPPMRGSYPALFLIYTAGGLCLISMGLIVSSRLRNEEVADGFLNLLSWPMMLLSGVWFSMEGTSAIAQDLSRLIPLTHLVEGARTVMIDGGGILDVLPQIGWLLGLSAVFLGIATRLFRWE</sequence>
<evidence type="ECO:0000256" key="2">
    <source>
        <dbReference type="ARBA" id="ARBA00022692"/>
    </source>
</evidence>
<dbReference type="STRING" id="1249627.D779_1901"/>
<keyword evidence="2 5" id="KW-0812">Transmembrane</keyword>
<keyword evidence="8" id="KW-1185">Reference proteome</keyword>
<proteinExistence type="predicted"/>
<feature type="transmembrane region" description="Helical" evidence="5">
    <location>
        <begin position="150"/>
        <end position="173"/>
    </location>
</feature>
<feature type="transmembrane region" description="Helical" evidence="5">
    <location>
        <begin position="262"/>
        <end position="281"/>
    </location>
</feature>
<evidence type="ECO:0000256" key="4">
    <source>
        <dbReference type="ARBA" id="ARBA00023136"/>
    </source>
</evidence>
<dbReference type="RefSeq" id="WP_043753633.1">
    <property type="nucleotide sequence ID" value="NZ_AONC01000030.1"/>
</dbReference>
<evidence type="ECO:0000256" key="3">
    <source>
        <dbReference type="ARBA" id="ARBA00022989"/>
    </source>
</evidence>
<dbReference type="Proteomes" id="UP000019460">
    <property type="component" value="Unassembled WGS sequence"/>
</dbReference>
<evidence type="ECO:0000259" key="6">
    <source>
        <dbReference type="PROSITE" id="PS51012"/>
    </source>
</evidence>
<feature type="transmembrane region" description="Helical" evidence="5">
    <location>
        <begin position="21"/>
        <end position="42"/>
    </location>
</feature>
<feature type="transmembrane region" description="Helical" evidence="5">
    <location>
        <begin position="194"/>
        <end position="217"/>
    </location>
</feature>
<dbReference type="AlphaFoldDB" id="W9VG67"/>
<name>W9VG67_9GAMM</name>
<comment type="caution">
    <text evidence="7">The sequence shown here is derived from an EMBL/GenBank/DDBJ whole genome shotgun (WGS) entry which is preliminary data.</text>
</comment>
<dbReference type="Pfam" id="PF12698">
    <property type="entry name" value="ABC2_membrane_3"/>
    <property type="match status" value="1"/>
</dbReference>
<dbReference type="InterPro" id="IPR047817">
    <property type="entry name" value="ABC2_TM_bact-type"/>
</dbReference>
<comment type="subcellular location">
    <subcellularLocation>
        <location evidence="1">Membrane</location>
        <topology evidence="1">Multi-pass membrane protein</topology>
    </subcellularLocation>
</comment>
<keyword evidence="3 5" id="KW-1133">Transmembrane helix</keyword>
<evidence type="ECO:0000256" key="1">
    <source>
        <dbReference type="ARBA" id="ARBA00004141"/>
    </source>
</evidence>
<feature type="transmembrane region" description="Helical" evidence="5">
    <location>
        <begin position="321"/>
        <end position="339"/>
    </location>
</feature>
<dbReference type="PROSITE" id="PS51012">
    <property type="entry name" value="ABC_TM2"/>
    <property type="match status" value="1"/>
</dbReference>
<feature type="transmembrane region" description="Helical" evidence="5">
    <location>
        <begin position="229"/>
        <end position="250"/>
    </location>
</feature>
<dbReference type="InterPro" id="IPR013525">
    <property type="entry name" value="ABC2_TM"/>
</dbReference>
<dbReference type="EMBL" id="AONC01000030">
    <property type="protein sequence ID" value="EXJ15032.1"/>
    <property type="molecule type" value="Genomic_DNA"/>
</dbReference>
<dbReference type="OrthoDB" id="8988363at2"/>
<dbReference type="eggNOG" id="COG0842">
    <property type="taxonomic scope" value="Bacteria"/>
</dbReference>
<evidence type="ECO:0000313" key="7">
    <source>
        <dbReference type="EMBL" id="EXJ15032.1"/>
    </source>
</evidence>
<dbReference type="PATRIC" id="fig|1249627.3.peg.2221"/>
<protein>
    <submittedName>
        <fullName evidence="7">ABC transporter permease protein</fullName>
    </submittedName>
</protein>
<dbReference type="PANTHER" id="PTHR43027">
    <property type="entry name" value="DOXORUBICIN RESISTANCE ABC TRANSPORTER PERMEASE PROTEIN DRRC-RELATED"/>
    <property type="match status" value="1"/>
</dbReference>